<reference evidence="1" key="1">
    <citation type="submission" date="2013-05" db="EMBL/GenBank/DDBJ databases">
        <title>Genome assembly of Cystobacter fuscus DSM 2262.</title>
        <authorList>
            <person name="Sharma G."/>
            <person name="Khatri I."/>
            <person name="Kaur C."/>
            <person name="Mayilraj S."/>
            <person name="Subramanian S."/>
        </authorList>
    </citation>
    <scope>NUCLEOTIDE SEQUENCE [LARGE SCALE GENOMIC DNA]</scope>
    <source>
        <strain evidence="1">DSM 2262</strain>
    </source>
</reference>
<dbReference type="OrthoDB" id="5525029at2"/>
<gene>
    <name evidence="1" type="ORF">D187_008241</name>
</gene>
<dbReference type="Proteomes" id="UP000011682">
    <property type="component" value="Unassembled WGS sequence"/>
</dbReference>
<organism evidence="1 2">
    <name type="scientific">Cystobacter fuscus (strain ATCC 25194 / DSM 2262 / NBRC 100088 / M29)</name>
    <dbReference type="NCBI Taxonomy" id="1242864"/>
    <lineage>
        <taxon>Bacteria</taxon>
        <taxon>Pseudomonadati</taxon>
        <taxon>Myxococcota</taxon>
        <taxon>Myxococcia</taxon>
        <taxon>Myxococcales</taxon>
        <taxon>Cystobacterineae</taxon>
        <taxon>Archangiaceae</taxon>
        <taxon>Cystobacter</taxon>
    </lineage>
</organism>
<accession>S9NYM8</accession>
<protein>
    <submittedName>
        <fullName evidence="1">Uncharacterized protein</fullName>
    </submittedName>
</protein>
<proteinExistence type="predicted"/>
<dbReference type="EMBL" id="ANAH02000067">
    <property type="protein sequence ID" value="EPX55986.1"/>
    <property type="molecule type" value="Genomic_DNA"/>
</dbReference>
<dbReference type="AlphaFoldDB" id="S9NYM8"/>
<name>S9NYM8_CYSF2</name>
<sequence>MKDEAQKKTQPGGARAQLVQFERAIRAELGSLDAAVEPLLAAVRSDVNALYPESGGTLLAPKEQESRQEKLLGALNELEDVLEALQLAVRSGRPGPAAVSGGG</sequence>
<evidence type="ECO:0000313" key="1">
    <source>
        <dbReference type="EMBL" id="EPX55986.1"/>
    </source>
</evidence>
<evidence type="ECO:0000313" key="2">
    <source>
        <dbReference type="Proteomes" id="UP000011682"/>
    </source>
</evidence>
<comment type="caution">
    <text evidence="1">The sequence shown here is derived from an EMBL/GenBank/DDBJ whole genome shotgun (WGS) entry which is preliminary data.</text>
</comment>
<keyword evidence="2" id="KW-1185">Reference proteome</keyword>
<dbReference type="RefSeq" id="WP_002629964.1">
    <property type="nucleotide sequence ID" value="NZ_ANAH02000067.1"/>
</dbReference>